<dbReference type="SUPFAM" id="SSF74653">
    <property type="entry name" value="TolA/TonB C-terminal domain"/>
    <property type="match status" value="1"/>
</dbReference>
<dbReference type="EMBL" id="NASZ01000027">
    <property type="protein sequence ID" value="MBD0726409.1"/>
    <property type="molecule type" value="Genomic_DNA"/>
</dbReference>
<sequence length="130" mass="14459">MNKILFLIVFICFSQISLGQETEQDNNFLVNKEKMDVVPISTKGTKLYEYIGRNYRVPDVRGLKGKVVVNFVIDENGNIGDFNIVQDIGHGAAEELIRVLKTTQGKWKAGIKDGKPIKVLYSCPLSIGGV</sequence>
<evidence type="ECO:0000313" key="3">
    <source>
        <dbReference type="Proteomes" id="UP000661715"/>
    </source>
</evidence>
<dbReference type="Pfam" id="PF03544">
    <property type="entry name" value="TonB_C"/>
    <property type="match status" value="1"/>
</dbReference>
<dbReference type="InterPro" id="IPR037682">
    <property type="entry name" value="TonB_C"/>
</dbReference>
<dbReference type="RefSeq" id="WP_188221442.1">
    <property type="nucleotide sequence ID" value="NZ_NASZ01000027.1"/>
</dbReference>
<comment type="caution">
    <text evidence="2">The sequence shown here is derived from an EMBL/GenBank/DDBJ whole genome shotgun (WGS) entry which is preliminary data.</text>
</comment>
<evidence type="ECO:0000259" key="1">
    <source>
        <dbReference type="Pfam" id="PF03544"/>
    </source>
</evidence>
<evidence type="ECO:0000313" key="2">
    <source>
        <dbReference type="EMBL" id="MBD0726409.1"/>
    </source>
</evidence>
<name>A0ABR7UXI1_9FLAO</name>
<gene>
    <name evidence="2" type="ORF">B6A10_14610</name>
</gene>
<proteinExistence type="predicted"/>
<accession>A0ABR7UXI1</accession>
<protein>
    <recommendedName>
        <fullName evidence="1">TonB C-terminal domain-containing protein</fullName>
    </recommendedName>
</protein>
<keyword evidence="3" id="KW-1185">Reference proteome</keyword>
<feature type="domain" description="TonB C-terminal" evidence="1">
    <location>
        <begin position="61"/>
        <end position="124"/>
    </location>
</feature>
<dbReference type="Gene3D" id="3.30.1150.10">
    <property type="match status" value="1"/>
</dbReference>
<organism evidence="2 3">
    <name type="scientific">Flavobacterium pokkalii</name>
    <dbReference type="NCBI Taxonomy" id="1940408"/>
    <lineage>
        <taxon>Bacteria</taxon>
        <taxon>Pseudomonadati</taxon>
        <taxon>Bacteroidota</taxon>
        <taxon>Flavobacteriia</taxon>
        <taxon>Flavobacteriales</taxon>
        <taxon>Flavobacteriaceae</taxon>
        <taxon>Flavobacterium</taxon>
    </lineage>
</organism>
<dbReference type="Proteomes" id="UP000661715">
    <property type="component" value="Unassembled WGS sequence"/>
</dbReference>
<reference evidence="2 3" key="1">
    <citation type="journal article" date="2020" name="Microbiol. Res.">
        <title>Flavobacterium pokkalii sp. nov., a novel plant growth promoting native rhizobacteria isolated from pokkali rice grown in coastal saline affected agricultural regions of southern India, Kerala.</title>
        <authorList>
            <person name="Menon R.R."/>
            <person name="Kumari S."/>
            <person name="Viver T."/>
            <person name="Rameshkumar N."/>
        </authorList>
    </citation>
    <scope>NUCLEOTIDE SEQUENCE [LARGE SCALE GENOMIC DNA]</scope>
    <source>
        <strain evidence="2 3">L1I52</strain>
    </source>
</reference>